<dbReference type="Gene3D" id="1.25.40.20">
    <property type="entry name" value="Ankyrin repeat-containing domain"/>
    <property type="match status" value="3"/>
</dbReference>
<evidence type="ECO:0008006" key="3">
    <source>
        <dbReference type="Google" id="ProtNLM"/>
    </source>
</evidence>
<sequence length="535" mass="56353">MQRLPDQPDLDHLKRQAKGLLARARAGDASARAFFRDAARGAEPDLRLHAAQFALARAYGFPSWPDLARFVLARRAWAADPARRIQEWLRLAYAGDIAGGIGRASPTAAARLIEEDPGFLAGEAPLACAVGQETVLHAAIDADPGWVHRPGGPLNLPPLVAVTHSSLLRLPRYRDGLIACARRLLEAGADPDQAVPSRWGGAPGTPLSALYGAAGQNRDPALTRLLLEAGANPNDGESLYHSLEEPECTRLLLKAGARVAGTNALYRALDLADAEPLRLLLAHGADPEESPPGLPTSAWGTPLLWAIRRRRSLAHVEALLAAGADPSARTPDGTGALVLARRFGLPEVAARLEQAGAAAAMSDPERFLAACAAGDGAAAERIRSLQPDLPGSLSEVQLRQLPELAALGCGQAVRLMVRLGWPVAIPGGDWQGSALNHAVFRGDAGLTRFLLEHGADWRERHGYGDDVSGTLSWASLNEPEDGGDWAGCAEALLAHGMPAASRDPAGSGGVVHDGRLRSFSDAVTEILLGVTEQEG</sequence>
<dbReference type="SMART" id="SM00248">
    <property type="entry name" value="ANK"/>
    <property type="match status" value="5"/>
</dbReference>
<dbReference type="EMBL" id="BPQV01000002">
    <property type="protein sequence ID" value="GJE26004.1"/>
    <property type="molecule type" value="Genomic_DNA"/>
</dbReference>
<dbReference type="PANTHER" id="PTHR46224">
    <property type="entry name" value="ANKYRIN REPEAT FAMILY PROTEIN"/>
    <property type="match status" value="1"/>
</dbReference>
<comment type="caution">
    <text evidence="1">The sequence shown here is derived from an EMBL/GenBank/DDBJ whole genome shotgun (WGS) entry which is preliminary data.</text>
</comment>
<protein>
    <recommendedName>
        <fullName evidence="3">Ankyrin</fullName>
    </recommendedName>
</protein>
<dbReference type="RefSeq" id="WP_238309954.1">
    <property type="nucleotide sequence ID" value="NZ_BPQV01000002.1"/>
</dbReference>
<keyword evidence="2" id="KW-1185">Reference proteome</keyword>
<reference evidence="1" key="1">
    <citation type="journal article" date="2021" name="Front. Microbiol.">
        <title>Comprehensive Comparative Genomics and Phenotyping of Methylobacterium Species.</title>
        <authorList>
            <person name="Alessa O."/>
            <person name="Ogura Y."/>
            <person name="Fujitani Y."/>
            <person name="Takami H."/>
            <person name="Hayashi T."/>
            <person name="Sahin N."/>
            <person name="Tani A."/>
        </authorList>
    </citation>
    <scope>NUCLEOTIDE SEQUENCE</scope>
    <source>
        <strain evidence="1">NBRC 15689</strain>
    </source>
</reference>
<gene>
    <name evidence="1" type="ORF">LKMONMHP_0848</name>
</gene>
<accession>A0ABQ4T6D7</accession>
<dbReference type="InterPro" id="IPR002110">
    <property type="entry name" value="Ankyrin_rpt"/>
</dbReference>
<name>A0ABQ4T6D7_METOR</name>
<evidence type="ECO:0000313" key="1">
    <source>
        <dbReference type="EMBL" id="GJE26004.1"/>
    </source>
</evidence>
<dbReference type="Proteomes" id="UP001055156">
    <property type="component" value="Unassembled WGS sequence"/>
</dbReference>
<reference evidence="1" key="2">
    <citation type="submission" date="2021-08" db="EMBL/GenBank/DDBJ databases">
        <authorList>
            <person name="Tani A."/>
            <person name="Ola A."/>
            <person name="Ogura Y."/>
            <person name="Katsura K."/>
            <person name="Hayashi T."/>
        </authorList>
    </citation>
    <scope>NUCLEOTIDE SEQUENCE</scope>
    <source>
        <strain evidence="1">NBRC 15689</strain>
    </source>
</reference>
<evidence type="ECO:0000313" key="2">
    <source>
        <dbReference type="Proteomes" id="UP001055156"/>
    </source>
</evidence>
<dbReference type="InterPro" id="IPR036770">
    <property type="entry name" value="Ankyrin_rpt-contain_sf"/>
</dbReference>
<proteinExistence type="predicted"/>
<organism evidence="1 2">
    <name type="scientific">Methylobacterium organophilum</name>
    <dbReference type="NCBI Taxonomy" id="410"/>
    <lineage>
        <taxon>Bacteria</taxon>
        <taxon>Pseudomonadati</taxon>
        <taxon>Pseudomonadota</taxon>
        <taxon>Alphaproteobacteria</taxon>
        <taxon>Hyphomicrobiales</taxon>
        <taxon>Methylobacteriaceae</taxon>
        <taxon>Methylobacterium</taxon>
    </lineage>
</organism>
<dbReference type="SUPFAM" id="SSF48403">
    <property type="entry name" value="Ankyrin repeat"/>
    <property type="match status" value="1"/>
</dbReference>
<dbReference type="PANTHER" id="PTHR46224:SF6">
    <property type="entry name" value="ANKYRIN REPEAT FAMILY PROTEIN"/>
    <property type="match status" value="1"/>
</dbReference>
<dbReference type="InterPro" id="IPR051616">
    <property type="entry name" value="Cul2-RING_E3_ligase_SR"/>
</dbReference>